<sequence>MLPVPALSTDRLRWPRHVAAAAALAVLAGCAAPIPGGVSDPYEVQNRGVHDFNVALDRALVRPAATSYGRVVPDPVRTAFSNFSANLSLPGKVLNSLLQLRPGDAAQNTTRFFVNTTIGLGGLLDPATPMGAPEIDTDFGETLHVWGVAEGNYVELPFLGPSTGRDTLGAVVDLAINPLGHLPRADQRETATGLRVLSGLGARYDRSELIDSILYDSADSYAQTRQTYLQNRRFQLGRGATPDYFDPYEDPYADPDAQ</sequence>
<comment type="caution">
    <text evidence="3">The sequence shown here is derived from an EMBL/GenBank/DDBJ whole genome shotgun (WGS) entry which is preliminary data.</text>
</comment>
<evidence type="ECO:0000256" key="2">
    <source>
        <dbReference type="ARBA" id="ARBA00022729"/>
    </source>
</evidence>
<dbReference type="Pfam" id="PF04333">
    <property type="entry name" value="MlaA"/>
    <property type="match status" value="1"/>
</dbReference>
<comment type="similarity">
    <text evidence="1">Belongs to the MlaA family.</text>
</comment>
<keyword evidence="4" id="KW-1185">Reference proteome</keyword>
<dbReference type="InterPro" id="IPR007428">
    <property type="entry name" value="MlaA"/>
</dbReference>
<keyword evidence="2" id="KW-0732">Signal</keyword>
<dbReference type="Proteomes" id="UP000294835">
    <property type="component" value="Unassembled WGS sequence"/>
</dbReference>
<evidence type="ECO:0000313" key="4">
    <source>
        <dbReference type="Proteomes" id="UP000294835"/>
    </source>
</evidence>
<organism evidence="3 4">
    <name type="scientific">Rhodovulum marinum</name>
    <dbReference type="NCBI Taxonomy" id="320662"/>
    <lineage>
        <taxon>Bacteria</taxon>
        <taxon>Pseudomonadati</taxon>
        <taxon>Pseudomonadota</taxon>
        <taxon>Alphaproteobacteria</taxon>
        <taxon>Rhodobacterales</taxon>
        <taxon>Paracoccaceae</taxon>
        <taxon>Rhodovulum</taxon>
    </lineage>
</organism>
<dbReference type="AlphaFoldDB" id="A0A4R2PX58"/>
<dbReference type="PRINTS" id="PR01805">
    <property type="entry name" value="VACJLIPOPROT"/>
</dbReference>
<dbReference type="GO" id="GO:0016020">
    <property type="term" value="C:membrane"/>
    <property type="evidence" value="ECO:0007669"/>
    <property type="project" value="InterPro"/>
</dbReference>
<dbReference type="PANTHER" id="PTHR30035:SF3">
    <property type="entry name" value="INTERMEMBRANE PHOSPHOLIPID TRANSPORT SYSTEM LIPOPROTEIN MLAA"/>
    <property type="match status" value="1"/>
</dbReference>
<evidence type="ECO:0000313" key="3">
    <source>
        <dbReference type="EMBL" id="TCP40589.1"/>
    </source>
</evidence>
<dbReference type="PANTHER" id="PTHR30035">
    <property type="entry name" value="LIPOPROTEIN VACJ-RELATED"/>
    <property type="match status" value="1"/>
</dbReference>
<accession>A0A4R2PX58</accession>
<dbReference type="EMBL" id="SLXP01000007">
    <property type="protein sequence ID" value="TCP40589.1"/>
    <property type="molecule type" value="Genomic_DNA"/>
</dbReference>
<dbReference type="OrthoDB" id="9785326at2"/>
<gene>
    <name evidence="3" type="ORF">EV662_107200</name>
</gene>
<evidence type="ECO:0000256" key="1">
    <source>
        <dbReference type="ARBA" id="ARBA00010634"/>
    </source>
</evidence>
<proteinExistence type="inferred from homology"/>
<keyword evidence="3" id="KW-0449">Lipoprotein</keyword>
<dbReference type="GO" id="GO:0120010">
    <property type="term" value="P:intermembrane phospholipid transfer"/>
    <property type="evidence" value="ECO:0007669"/>
    <property type="project" value="TreeGrafter"/>
</dbReference>
<protein>
    <submittedName>
        <fullName evidence="3">Phospholipid-binding lipoprotein MlaA</fullName>
    </submittedName>
</protein>
<reference evidence="3 4" key="1">
    <citation type="submission" date="2019-03" db="EMBL/GenBank/DDBJ databases">
        <title>Genomic Encyclopedia of Type Strains, Phase IV (KMG-IV): sequencing the most valuable type-strain genomes for metagenomic binning, comparative biology and taxonomic classification.</title>
        <authorList>
            <person name="Goeker M."/>
        </authorList>
    </citation>
    <scope>NUCLEOTIDE SEQUENCE [LARGE SCALE GENOMIC DNA]</scope>
    <source>
        <strain evidence="3 4">DSM 18063</strain>
    </source>
</reference>
<name>A0A4R2PX58_9RHOB</name>